<dbReference type="STRING" id="376489.A5892_11355"/>
<name>A0A172YFH7_9GAMM</name>
<dbReference type="EMBL" id="CP015243">
    <property type="protein sequence ID" value="ANF57983.1"/>
    <property type="molecule type" value="Genomic_DNA"/>
</dbReference>
<dbReference type="RefSeq" id="WP_064122897.1">
    <property type="nucleotide sequence ID" value="NZ_CP015243.1"/>
</dbReference>
<dbReference type="Gene3D" id="3.20.20.70">
    <property type="entry name" value="Aldolase class I"/>
    <property type="match status" value="1"/>
</dbReference>
<feature type="region of interest" description="Disordered" evidence="1">
    <location>
        <begin position="241"/>
        <end position="263"/>
    </location>
</feature>
<dbReference type="KEGG" id="haa:A5892_11355"/>
<organism evidence="2 3">
    <name type="scientific">Halotalea alkalilenta</name>
    <dbReference type="NCBI Taxonomy" id="376489"/>
    <lineage>
        <taxon>Bacteria</taxon>
        <taxon>Pseudomonadati</taxon>
        <taxon>Pseudomonadota</taxon>
        <taxon>Gammaproteobacteria</taxon>
        <taxon>Oceanospirillales</taxon>
        <taxon>Halomonadaceae</taxon>
        <taxon>Halotalea</taxon>
    </lineage>
</organism>
<evidence type="ECO:0000313" key="3">
    <source>
        <dbReference type="Proteomes" id="UP000077875"/>
    </source>
</evidence>
<dbReference type="SUPFAM" id="SSF63892">
    <property type="entry name" value="Pyridoxine 5'-phosphate synthase"/>
    <property type="match status" value="1"/>
</dbReference>
<dbReference type="InterPro" id="IPR013785">
    <property type="entry name" value="Aldolase_TIM"/>
</dbReference>
<reference evidence="2 3" key="1">
    <citation type="submission" date="2016-04" db="EMBL/GenBank/DDBJ databases">
        <title>Complete Genome Sequence of Halotalea alkalilenta IHB B 13600.</title>
        <authorList>
            <person name="Swarnkar M.K."/>
            <person name="Sharma A."/>
            <person name="Kaushal K."/>
            <person name="Soni R."/>
            <person name="Rana S."/>
            <person name="Singh A.K."/>
            <person name="Gulati A."/>
        </authorList>
    </citation>
    <scope>NUCLEOTIDE SEQUENCE [LARGE SCALE GENOMIC DNA]</scope>
    <source>
        <strain evidence="2 3">IHB B 13600</strain>
    </source>
</reference>
<dbReference type="GO" id="GO:0008615">
    <property type="term" value="P:pyridoxine biosynthetic process"/>
    <property type="evidence" value="ECO:0007669"/>
    <property type="project" value="InterPro"/>
</dbReference>
<evidence type="ECO:0000313" key="2">
    <source>
        <dbReference type="EMBL" id="ANF57983.1"/>
    </source>
</evidence>
<evidence type="ECO:0000256" key="1">
    <source>
        <dbReference type="SAM" id="MobiDB-lite"/>
    </source>
</evidence>
<dbReference type="GO" id="GO:0005737">
    <property type="term" value="C:cytoplasm"/>
    <property type="evidence" value="ECO:0007669"/>
    <property type="project" value="InterPro"/>
</dbReference>
<sequence>MHPLRIQLGFDLDPLIHLGRGDEPEHHAGCLHSALNALDGGADFVCASLDSDPATRTALATLAPLVRSRLLLATVTDKAALAFAAKLRPAQLCLREVPDPAVLAELASWVEAESCELLAWLPADTDPARLESIARAGIKGVRIDALPWSSARNVARERARGRLEALVEAACEADLFVHLCKVTTPRCAEEAATIGGVSAVEIGAGLLPRALDRGLRPALEGLAQTLVAAQEAGLALALDEHEHHHDHDHDHDHDHGPGCGCGH</sequence>
<proteinExistence type="predicted"/>
<protein>
    <submittedName>
        <fullName evidence="2">Uncharacterized protein</fullName>
    </submittedName>
</protein>
<dbReference type="GO" id="GO:0033856">
    <property type="term" value="F:pyridoxine 5'-phosphate synthase activity"/>
    <property type="evidence" value="ECO:0007669"/>
    <property type="project" value="InterPro"/>
</dbReference>
<keyword evidence="3" id="KW-1185">Reference proteome</keyword>
<feature type="compositionally biased region" description="Basic and acidic residues" evidence="1">
    <location>
        <begin position="241"/>
        <end position="256"/>
    </location>
</feature>
<dbReference type="InterPro" id="IPR036130">
    <property type="entry name" value="Pyridoxine-5'_phos_synth"/>
</dbReference>
<accession>A0A172YFH7</accession>
<dbReference type="AlphaFoldDB" id="A0A172YFH7"/>
<dbReference type="Proteomes" id="UP000077875">
    <property type="component" value="Chromosome"/>
</dbReference>
<gene>
    <name evidence="2" type="ORF">A5892_11355</name>
</gene>